<keyword evidence="3" id="KW-1185">Reference proteome</keyword>
<dbReference type="PANTHER" id="PTHR35483">
    <property type="entry name" value="NUCLEUSENVELOPE PROTEIN"/>
    <property type="match status" value="1"/>
</dbReference>
<dbReference type="EMBL" id="CAUOFW020000281">
    <property type="protein sequence ID" value="CAK9133997.1"/>
    <property type="molecule type" value="Genomic_DNA"/>
</dbReference>
<proteinExistence type="predicted"/>
<dbReference type="EMBL" id="CAUOFW020003756">
    <property type="protein sequence ID" value="CAK9161865.1"/>
    <property type="molecule type" value="Genomic_DNA"/>
</dbReference>
<organism evidence="1 3">
    <name type="scientific">Ilex paraguariensis</name>
    <name type="common">yerba mate</name>
    <dbReference type="NCBI Taxonomy" id="185542"/>
    <lineage>
        <taxon>Eukaryota</taxon>
        <taxon>Viridiplantae</taxon>
        <taxon>Streptophyta</taxon>
        <taxon>Embryophyta</taxon>
        <taxon>Tracheophyta</taxon>
        <taxon>Spermatophyta</taxon>
        <taxon>Magnoliopsida</taxon>
        <taxon>eudicotyledons</taxon>
        <taxon>Gunneridae</taxon>
        <taxon>Pentapetalae</taxon>
        <taxon>asterids</taxon>
        <taxon>campanulids</taxon>
        <taxon>Aquifoliales</taxon>
        <taxon>Aquifoliaceae</taxon>
        <taxon>Ilex</taxon>
    </lineage>
</organism>
<comment type="caution">
    <text evidence="1">The sequence shown here is derived from an EMBL/GenBank/DDBJ whole genome shotgun (WGS) entry which is preliminary data.</text>
</comment>
<evidence type="ECO:0000313" key="2">
    <source>
        <dbReference type="EMBL" id="CAK9161865.1"/>
    </source>
</evidence>
<dbReference type="PANTHER" id="PTHR35483:SF1">
    <property type="entry name" value="GLYCINE-RICH PROTEIN-RELATED"/>
    <property type="match status" value="1"/>
</dbReference>
<evidence type="ECO:0000313" key="1">
    <source>
        <dbReference type="EMBL" id="CAK9133997.1"/>
    </source>
</evidence>
<name>A0ABC8QR70_9AQUA</name>
<sequence length="136" mass="15147">MSCIQTTACLPADNVTSICSSWHALSMPWDARQSFKASLKVSSFALPYRNTTYPKASLKLTAAASRYDRCAPVCLFGWKGKSENDNKASLWNAMGSLKKESVEHVLPQQIQKQAYYDDGGSGRNRPGGGWFWWFKG</sequence>
<accession>A0ABC8QR70</accession>
<protein>
    <submittedName>
        <fullName evidence="1">Uncharacterized protein</fullName>
    </submittedName>
</protein>
<reference evidence="1 3" key="1">
    <citation type="submission" date="2024-02" db="EMBL/GenBank/DDBJ databases">
        <authorList>
            <person name="Vignale AGUSTIN F."/>
            <person name="Sosa J E."/>
            <person name="Modenutti C."/>
        </authorList>
    </citation>
    <scope>NUCLEOTIDE SEQUENCE [LARGE SCALE GENOMIC DNA]</scope>
</reference>
<evidence type="ECO:0000313" key="3">
    <source>
        <dbReference type="Proteomes" id="UP001642360"/>
    </source>
</evidence>
<dbReference type="AlphaFoldDB" id="A0ABC8QR70"/>
<dbReference type="Proteomes" id="UP001642360">
    <property type="component" value="Unassembled WGS sequence"/>
</dbReference>
<gene>
    <name evidence="2" type="ORF">ILEXP_LOCUS30692</name>
    <name evidence="1" type="ORF">ILEXP_LOCUS928</name>
</gene>